<evidence type="ECO:0000313" key="3">
    <source>
        <dbReference type="EMBL" id="MRD47912.1"/>
    </source>
</evidence>
<dbReference type="InterPro" id="IPR006015">
    <property type="entry name" value="Universal_stress_UspA"/>
</dbReference>
<feature type="domain" description="UspA" evidence="2">
    <location>
        <begin position="1"/>
        <end position="146"/>
    </location>
</feature>
<accession>A0A844B3W0</accession>
<reference evidence="3 4" key="1">
    <citation type="submission" date="2019-11" db="EMBL/GenBank/DDBJ databases">
        <title>Caenimonas koreensis gen. nov., sp. nov., isolated from activated sludge.</title>
        <authorList>
            <person name="Seung H.R."/>
        </authorList>
    </citation>
    <scope>NUCLEOTIDE SEQUENCE [LARGE SCALE GENOMIC DNA]</scope>
    <source>
        <strain evidence="3 4">EMB320</strain>
    </source>
</reference>
<dbReference type="InterPro" id="IPR006016">
    <property type="entry name" value="UspA"/>
</dbReference>
<proteinExistence type="inferred from homology"/>
<dbReference type="OrthoDB" id="8547832at2"/>
<dbReference type="InterPro" id="IPR014729">
    <property type="entry name" value="Rossmann-like_a/b/a_fold"/>
</dbReference>
<dbReference type="PRINTS" id="PR01438">
    <property type="entry name" value="UNVRSLSTRESS"/>
</dbReference>
<dbReference type="PANTHER" id="PTHR46268:SF15">
    <property type="entry name" value="UNIVERSAL STRESS PROTEIN HP_0031"/>
    <property type="match status" value="1"/>
</dbReference>
<protein>
    <submittedName>
        <fullName evidence="3">Universal stress protein</fullName>
    </submittedName>
</protein>
<comment type="similarity">
    <text evidence="1">Belongs to the universal stress protein A family.</text>
</comment>
<organism evidence="3 4">
    <name type="scientific">Caenimonas koreensis DSM 17982</name>
    <dbReference type="NCBI Taxonomy" id="1121255"/>
    <lineage>
        <taxon>Bacteria</taxon>
        <taxon>Pseudomonadati</taxon>
        <taxon>Pseudomonadota</taxon>
        <taxon>Betaproteobacteria</taxon>
        <taxon>Burkholderiales</taxon>
        <taxon>Comamonadaceae</taxon>
        <taxon>Caenimonas</taxon>
    </lineage>
</organism>
<gene>
    <name evidence="3" type="ORF">GHT07_11530</name>
</gene>
<evidence type="ECO:0000256" key="1">
    <source>
        <dbReference type="ARBA" id="ARBA00008791"/>
    </source>
</evidence>
<dbReference type="AlphaFoldDB" id="A0A844B3W0"/>
<keyword evidence="4" id="KW-1185">Reference proteome</keyword>
<dbReference type="RefSeq" id="WP_153585237.1">
    <property type="nucleotide sequence ID" value="NZ_WJBU01000010.1"/>
</dbReference>
<dbReference type="CDD" id="cd00293">
    <property type="entry name" value="USP-like"/>
    <property type="match status" value="1"/>
</dbReference>
<dbReference type="EMBL" id="WJBU01000010">
    <property type="protein sequence ID" value="MRD47912.1"/>
    <property type="molecule type" value="Genomic_DNA"/>
</dbReference>
<dbReference type="Pfam" id="PF00582">
    <property type="entry name" value="Usp"/>
    <property type="match status" value="1"/>
</dbReference>
<dbReference type="Proteomes" id="UP000487350">
    <property type="component" value="Unassembled WGS sequence"/>
</dbReference>
<comment type="caution">
    <text evidence="3">The sequence shown here is derived from an EMBL/GenBank/DDBJ whole genome shotgun (WGS) entry which is preliminary data.</text>
</comment>
<evidence type="ECO:0000313" key="4">
    <source>
        <dbReference type="Proteomes" id="UP000487350"/>
    </source>
</evidence>
<dbReference type="SUPFAM" id="SSF52402">
    <property type="entry name" value="Adenine nucleotide alpha hydrolases-like"/>
    <property type="match status" value="1"/>
</dbReference>
<dbReference type="Gene3D" id="3.40.50.620">
    <property type="entry name" value="HUPs"/>
    <property type="match status" value="1"/>
</dbReference>
<name>A0A844B3W0_9BURK</name>
<dbReference type="PANTHER" id="PTHR46268">
    <property type="entry name" value="STRESS RESPONSE PROTEIN NHAX"/>
    <property type="match status" value="1"/>
</dbReference>
<sequence length="154" mass="16785">MYKKILVAVDGSDVSNAALDYAIKLASTVYATLRLVHVLEGPSHLPGDDRRRSLAQTYVDALRQESDRVLFEASVRARRAGVEVECMLAESDTERAGHAIVTQAKLCNADLIVVGTHGRRGLHRVLMGSDAEYVVRHAKPHVMVIRNGALTPSA</sequence>
<evidence type="ECO:0000259" key="2">
    <source>
        <dbReference type="Pfam" id="PF00582"/>
    </source>
</evidence>